<organism evidence="2 3">
    <name type="scientific">Prorocentrum cordatum</name>
    <dbReference type="NCBI Taxonomy" id="2364126"/>
    <lineage>
        <taxon>Eukaryota</taxon>
        <taxon>Sar</taxon>
        <taxon>Alveolata</taxon>
        <taxon>Dinophyceae</taxon>
        <taxon>Prorocentrales</taxon>
        <taxon>Prorocentraceae</taxon>
        <taxon>Prorocentrum</taxon>
    </lineage>
</organism>
<feature type="compositionally biased region" description="Basic and acidic residues" evidence="1">
    <location>
        <begin position="131"/>
        <end position="150"/>
    </location>
</feature>
<feature type="region of interest" description="Disordered" evidence="1">
    <location>
        <begin position="1"/>
        <end position="213"/>
    </location>
</feature>
<feature type="compositionally biased region" description="Low complexity" evidence="1">
    <location>
        <begin position="79"/>
        <end position="88"/>
    </location>
</feature>
<reference evidence="2" key="1">
    <citation type="submission" date="2023-10" db="EMBL/GenBank/DDBJ databases">
        <authorList>
            <person name="Chen Y."/>
            <person name="Shah S."/>
            <person name="Dougan E. K."/>
            <person name="Thang M."/>
            <person name="Chan C."/>
        </authorList>
    </citation>
    <scope>NUCLEOTIDE SEQUENCE [LARGE SCALE GENOMIC DNA]</scope>
</reference>
<name>A0ABN9VBF1_9DINO</name>
<accession>A0ABN9VBF1</accession>
<gene>
    <name evidence="2" type="ORF">PCOR1329_LOCUS56485</name>
</gene>
<comment type="caution">
    <text evidence="2">The sequence shown here is derived from an EMBL/GenBank/DDBJ whole genome shotgun (WGS) entry which is preliminary data.</text>
</comment>
<dbReference type="Proteomes" id="UP001189429">
    <property type="component" value="Unassembled WGS sequence"/>
</dbReference>
<protein>
    <submittedName>
        <fullName evidence="2">Uncharacterized protein</fullName>
    </submittedName>
</protein>
<evidence type="ECO:0000313" key="2">
    <source>
        <dbReference type="EMBL" id="CAK0870348.1"/>
    </source>
</evidence>
<evidence type="ECO:0000256" key="1">
    <source>
        <dbReference type="SAM" id="MobiDB-lite"/>
    </source>
</evidence>
<feature type="compositionally biased region" description="Basic residues" evidence="1">
    <location>
        <begin position="245"/>
        <end position="257"/>
    </location>
</feature>
<dbReference type="EMBL" id="CAUYUJ010016949">
    <property type="protein sequence ID" value="CAK0870348.1"/>
    <property type="molecule type" value="Genomic_DNA"/>
</dbReference>
<evidence type="ECO:0000313" key="3">
    <source>
        <dbReference type="Proteomes" id="UP001189429"/>
    </source>
</evidence>
<feature type="region of interest" description="Disordered" evidence="1">
    <location>
        <begin position="245"/>
        <end position="266"/>
    </location>
</feature>
<sequence length="285" mass="30198">LPPPAFSFPPPSSRPPSLPPLLPPSLSPSSSIPPPSGVGAAVSAADGAGLVEPAGGRSRAGLPQEAGHPYQHLQRALARRQPAVPGPRVRGRARGAGSPRHLPRDARGRPAVRVGLDGGAVVEPWRNGAEAAHHEARRAPVRDHEEEQPRGLRCHVRTRRAGGLLRGLPGPRGPRRQRPGPAPGPDPARGPGLLRGDHVAGHRRGPHHPGLARDRQVREGRLATGPTCGHEPRVANVDVVAVRQRGRGSRWGRRRGRGTPGPCRPPALKPCAPCHRFKAAAPHWF</sequence>
<feature type="compositionally biased region" description="Pro residues" evidence="1">
    <location>
        <begin position="1"/>
        <end position="36"/>
    </location>
</feature>
<keyword evidence="3" id="KW-1185">Reference proteome</keyword>
<feature type="compositionally biased region" description="Low complexity" evidence="1">
    <location>
        <begin position="37"/>
        <end position="49"/>
    </location>
</feature>
<proteinExistence type="predicted"/>
<feature type="non-terminal residue" evidence="2">
    <location>
        <position position="1"/>
    </location>
</feature>